<sequence>MKIYHSSFGEKEVNTRDVSDEGLFLLLDATILPPMGTIIQGQVLGTAKPQALLDMEIVRFEEAGAGFRVCKANGRSGLSSSLRDLGV</sequence>
<organism evidence="1 2">
    <name type="scientific">Pseudoteredinibacter isoporae</name>
    <dbReference type="NCBI Taxonomy" id="570281"/>
    <lineage>
        <taxon>Bacteria</taxon>
        <taxon>Pseudomonadati</taxon>
        <taxon>Pseudomonadota</taxon>
        <taxon>Gammaproteobacteria</taxon>
        <taxon>Cellvibrionales</taxon>
        <taxon>Cellvibrionaceae</taxon>
        <taxon>Pseudoteredinibacter</taxon>
    </lineage>
</organism>
<accession>A0A7X0JSF5</accession>
<dbReference type="Proteomes" id="UP000528457">
    <property type="component" value="Unassembled WGS sequence"/>
</dbReference>
<evidence type="ECO:0000313" key="1">
    <source>
        <dbReference type="EMBL" id="MBB6520994.1"/>
    </source>
</evidence>
<name>A0A7X0JSF5_9GAMM</name>
<reference evidence="1 2" key="1">
    <citation type="submission" date="2020-08" db="EMBL/GenBank/DDBJ databases">
        <title>Genomic Encyclopedia of Type Strains, Phase IV (KMG-IV): sequencing the most valuable type-strain genomes for metagenomic binning, comparative biology and taxonomic classification.</title>
        <authorList>
            <person name="Goeker M."/>
        </authorList>
    </citation>
    <scope>NUCLEOTIDE SEQUENCE [LARGE SCALE GENOMIC DNA]</scope>
    <source>
        <strain evidence="1 2">DSM 22368</strain>
    </source>
</reference>
<dbReference type="InParanoid" id="A0A7X0JSF5"/>
<dbReference type="RefSeq" id="WP_166849721.1">
    <property type="nucleotide sequence ID" value="NZ_JAAONY010000001.1"/>
</dbReference>
<dbReference type="EMBL" id="JACHHT010000001">
    <property type="protein sequence ID" value="MBB6520994.1"/>
    <property type="molecule type" value="Genomic_DNA"/>
</dbReference>
<gene>
    <name evidence="1" type="ORF">HNR48_001272</name>
</gene>
<keyword evidence="2" id="KW-1185">Reference proteome</keyword>
<protein>
    <recommendedName>
        <fullName evidence="3">PilZ domain-containing protein</fullName>
    </recommendedName>
</protein>
<dbReference type="AlphaFoldDB" id="A0A7X0JSF5"/>
<evidence type="ECO:0008006" key="3">
    <source>
        <dbReference type="Google" id="ProtNLM"/>
    </source>
</evidence>
<evidence type="ECO:0000313" key="2">
    <source>
        <dbReference type="Proteomes" id="UP000528457"/>
    </source>
</evidence>
<proteinExistence type="predicted"/>
<comment type="caution">
    <text evidence="1">The sequence shown here is derived from an EMBL/GenBank/DDBJ whole genome shotgun (WGS) entry which is preliminary data.</text>
</comment>